<dbReference type="InterPro" id="IPR000683">
    <property type="entry name" value="Gfo/Idh/MocA-like_OxRdtase_N"/>
</dbReference>
<sequence length="423" mass="45577">MTVTLAIAGAGGRGRDYARHATASGARITAVAEPRAEARAAFAAEFGVPAENAFAGWEDLARAGRLADAVVIATQDAMHADPAVAFAGLGYHILLEKPMAPTEAASRRIAEAAERAGILLTVCHVLRYTAYTRALKDVLDSGRIGDIASIQHLESVGWWHQAHSYVRGNWATEAESSPMLLAKSCHDIDWLMHIMGRRPTRVSSFGSLLHFRPENKPALAAERCLDCAVESTCPYSARRIYLNFLATQPHAWPVTVLTDDHTETGVITALRDGPYGRCVYNGDNDVVDHQVVDLEFAGGATVSFTMSAFTRLEHRKTRIFGTRGMIDGDGVRIRVTDFLTDTDEVIDTGRGSASAGDHGGGDSALVAAFLEAVRTGDRSHVFTDAASSLASHRVVWAAEQARKSGTVVELDQLQPRPFNGSIK</sequence>
<evidence type="ECO:0000259" key="3">
    <source>
        <dbReference type="Pfam" id="PF02894"/>
    </source>
</evidence>
<dbReference type="RefSeq" id="WP_344659270.1">
    <property type="nucleotide sequence ID" value="NZ_BAAAQM010000027.1"/>
</dbReference>
<name>A0ABN2S5U7_9ACTN</name>
<feature type="domain" description="Gfo/Idh/MocA-like oxidoreductase C-terminal" evidence="3">
    <location>
        <begin position="136"/>
        <end position="410"/>
    </location>
</feature>
<dbReference type="InterPro" id="IPR004104">
    <property type="entry name" value="Gfo/Idh/MocA-like_OxRdtase_C"/>
</dbReference>
<dbReference type="EMBL" id="BAAAQM010000027">
    <property type="protein sequence ID" value="GAA1980576.1"/>
    <property type="molecule type" value="Genomic_DNA"/>
</dbReference>
<protein>
    <submittedName>
        <fullName evidence="4">Gfo/Idh/MocA family oxidoreductase</fullName>
    </submittedName>
</protein>
<dbReference type="PANTHER" id="PTHR43377">
    <property type="entry name" value="BILIVERDIN REDUCTASE A"/>
    <property type="match status" value="1"/>
</dbReference>
<evidence type="ECO:0000313" key="4">
    <source>
        <dbReference type="EMBL" id="GAA1980576.1"/>
    </source>
</evidence>
<dbReference type="Gene3D" id="3.30.360.10">
    <property type="entry name" value="Dihydrodipicolinate Reductase, domain 2"/>
    <property type="match status" value="1"/>
</dbReference>
<dbReference type="Pfam" id="PF01408">
    <property type="entry name" value="GFO_IDH_MocA"/>
    <property type="match status" value="1"/>
</dbReference>
<organism evidence="4 5">
    <name type="scientific">Catenulispora subtropica</name>
    <dbReference type="NCBI Taxonomy" id="450798"/>
    <lineage>
        <taxon>Bacteria</taxon>
        <taxon>Bacillati</taxon>
        <taxon>Actinomycetota</taxon>
        <taxon>Actinomycetes</taxon>
        <taxon>Catenulisporales</taxon>
        <taxon>Catenulisporaceae</taxon>
        <taxon>Catenulispora</taxon>
    </lineage>
</organism>
<keyword evidence="5" id="KW-1185">Reference proteome</keyword>
<dbReference type="PANTHER" id="PTHR43377:SF2">
    <property type="entry name" value="BINDING ROSSMANN FOLD OXIDOREDUCTASE, PUTATIVE (AFU_ORTHOLOGUE AFUA_4G00560)-RELATED"/>
    <property type="match status" value="1"/>
</dbReference>
<comment type="similarity">
    <text evidence="1">Belongs to the Gfo/Idh/MocA family.</text>
</comment>
<proteinExistence type="inferred from homology"/>
<evidence type="ECO:0000313" key="5">
    <source>
        <dbReference type="Proteomes" id="UP001499854"/>
    </source>
</evidence>
<dbReference type="SUPFAM" id="SSF51735">
    <property type="entry name" value="NAD(P)-binding Rossmann-fold domains"/>
    <property type="match status" value="1"/>
</dbReference>
<dbReference type="Gene3D" id="3.40.50.720">
    <property type="entry name" value="NAD(P)-binding Rossmann-like Domain"/>
    <property type="match status" value="1"/>
</dbReference>
<comment type="caution">
    <text evidence="4">The sequence shown here is derived from an EMBL/GenBank/DDBJ whole genome shotgun (WGS) entry which is preliminary data.</text>
</comment>
<dbReference type="InterPro" id="IPR051450">
    <property type="entry name" value="Gfo/Idh/MocA_Oxidoreductases"/>
</dbReference>
<dbReference type="InterPro" id="IPR036291">
    <property type="entry name" value="NAD(P)-bd_dom_sf"/>
</dbReference>
<dbReference type="Pfam" id="PF02894">
    <property type="entry name" value="GFO_IDH_MocA_C"/>
    <property type="match status" value="1"/>
</dbReference>
<evidence type="ECO:0000256" key="1">
    <source>
        <dbReference type="ARBA" id="ARBA00010928"/>
    </source>
</evidence>
<gene>
    <name evidence="4" type="ORF">GCM10009838_47190</name>
</gene>
<dbReference type="SUPFAM" id="SSF55347">
    <property type="entry name" value="Glyceraldehyde-3-phosphate dehydrogenase-like, C-terminal domain"/>
    <property type="match status" value="1"/>
</dbReference>
<reference evidence="4 5" key="1">
    <citation type="journal article" date="2019" name="Int. J. Syst. Evol. Microbiol.">
        <title>The Global Catalogue of Microorganisms (GCM) 10K type strain sequencing project: providing services to taxonomists for standard genome sequencing and annotation.</title>
        <authorList>
            <consortium name="The Broad Institute Genomics Platform"/>
            <consortium name="The Broad Institute Genome Sequencing Center for Infectious Disease"/>
            <person name="Wu L."/>
            <person name="Ma J."/>
        </authorList>
    </citation>
    <scope>NUCLEOTIDE SEQUENCE [LARGE SCALE GENOMIC DNA]</scope>
    <source>
        <strain evidence="4 5">JCM 16013</strain>
    </source>
</reference>
<evidence type="ECO:0000259" key="2">
    <source>
        <dbReference type="Pfam" id="PF01408"/>
    </source>
</evidence>
<feature type="domain" description="Gfo/Idh/MocA-like oxidoreductase N-terminal" evidence="2">
    <location>
        <begin position="5"/>
        <end position="123"/>
    </location>
</feature>
<accession>A0ABN2S5U7</accession>
<dbReference type="Proteomes" id="UP001499854">
    <property type="component" value="Unassembled WGS sequence"/>
</dbReference>